<accession>A0A829YDF9</accession>
<reference evidence="2" key="1">
    <citation type="submission" date="2020-01" db="EMBL/GenBank/DDBJ databases">
        <title>'Steroidobacter agaridevorans' sp. nov., agar-degrading bacteria isolated from rhizosphere soils.</title>
        <authorList>
            <person name="Ikenaga M."/>
            <person name="Kataoka M."/>
            <person name="Murouchi A."/>
            <person name="Katsuragi S."/>
            <person name="Sakai M."/>
        </authorList>
    </citation>
    <scope>NUCLEOTIDE SEQUENCE [LARGE SCALE GENOMIC DNA]</scope>
    <source>
        <strain evidence="2">YU21-B</strain>
    </source>
</reference>
<gene>
    <name evidence="1" type="ORF">GCM10011487_28680</name>
</gene>
<protein>
    <submittedName>
        <fullName evidence="1">Uncharacterized protein</fullName>
    </submittedName>
</protein>
<dbReference type="AlphaFoldDB" id="A0A829YDF9"/>
<name>A0A829YDF9_9GAMM</name>
<sequence>MLLLTLEREIEAALGGPLAVADIDIDGGSFFAKLWLIASVADAVALSRIGEMRCGDSELRQWIVCVTFSASPKTVTHAWRNAAVGAALCSDVVRRIVAAGVHRWTANWKRKATAPE</sequence>
<dbReference type="EMBL" id="BLJN01000002">
    <property type="protein sequence ID" value="GFE80868.1"/>
    <property type="molecule type" value="Genomic_DNA"/>
</dbReference>
<dbReference type="RefSeq" id="WP_161812491.1">
    <property type="nucleotide sequence ID" value="NZ_BLJN01000002.1"/>
</dbReference>
<comment type="caution">
    <text evidence="1">The sequence shown here is derived from an EMBL/GenBank/DDBJ whole genome shotgun (WGS) entry which is preliminary data.</text>
</comment>
<organism evidence="1 2">
    <name type="scientific">Steroidobacter agaridevorans</name>
    <dbReference type="NCBI Taxonomy" id="2695856"/>
    <lineage>
        <taxon>Bacteria</taxon>
        <taxon>Pseudomonadati</taxon>
        <taxon>Pseudomonadota</taxon>
        <taxon>Gammaproteobacteria</taxon>
        <taxon>Steroidobacterales</taxon>
        <taxon>Steroidobacteraceae</taxon>
        <taxon>Steroidobacter</taxon>
    </lineage>
</organism>
<dbReference type="Proteomes" id="UP000445000">
    <property type="component" value="Unassembled WGS sequence"/>
</dbReference>
<keyword evidence="2" id="KW-1185">Reference proteome</keyword>
<evidence type="ECO:0000313" key="1">
    <source>
        <dbReference type="EMBL" id="GFE80868.1"/>
    </source>
</evidence>
<proteinExistence type="predicted"/>
<evidence type="ECO:0000313" key="2">
    <source>
        <dbReference type="Proteomes" id="UP000445000"/>
    </source>
</evidence>